<dbReference type="KEGG" id="tasa:A1Q1_03262"/>
<dbReference type="RefSeq" id="XP_014179017.1">
    <property type="nucleotide sequence ID" value="XM_014323542.1"/>
</dbReference>
<feature type="region of interest" description="Disordered" evidence="1">
    <location>
        <begin position="336"/>
        <end position="404"/>
    </location>
</feature>
<gene>
    <name evidence="2" type="ORF">A1Q1_03262</name>
</gene>
<reference evidence="2 3" key="1">
    <citation type="journal article" date="2012" name="Eukaryot. Cell">
        <title>Draft genome sequence of CBS 2479, the standard type strain of Trichosporon asahii.</title>
        <authorList>
            <person name="Yang R.Y."/>
            <person name="Li H.T."/>
            <person name="Zhu H."/>
            <person name="Zhou G.P."/>
            <person name="Wang M."/>
            <person name="Wang L."/>
        </authorList>
    </citation>
    <scope>NUCLEOTIDE SEQUENCE [LARGE SCALE GENOMIC DNA]</scope>
    <source>
        <strain evidence="3">ATCC 90039 / CBS 2479 / JCM 2466 / KCTC 7840 / NCYC 2677 / UAMH 7654</strain>
    </source>
</reference>
<dbReference type="VEuPathDB" id="FungiDB:A1Q1_03262"/>
<dbReference type="Proteomes" id="UP000002748">
    <property type="component" value="Unassembled WGS sequence"/>
</dbReference>
<comment type="caution">
    <text evidence="2">The sequence shown here is derived from an EMBL/GenBank/DDBJ whole genome shotgun (WGS) entry which is preliminary data.</text>
</comment>
<dbReference type="GeneID" id="25986775"/>
<proteinExistence type="predicted"/>
<evidence type="ECO:0000313" key="3">
    <source>
        <dbReference type="Proteomes" id="UP000002748"/>
    </source>
</evidence>
<feature type="compositionally biased region" description="Acidic residues" evidence="1">
    <location>
        <begin position="379"/>
        <end position="389"/>
    </location>
</feature>
<accession>J5SVS8</accession>
<name>J5SVS8_TRIAS</name>
<organism evidence="2 3">
    <name type="scientific">Trichosporon asahii var. asahii (strain ATCC 90039 / CBS 2479 / JCM 2466 / KCTC 7840 / NBRC 103889/ NCYC 2677 / UAMH 7654)</name>
    <name type="common">Yeast</name>
    <dbReference type="NCBI Taxonomy" id="1186058"/>
    <lineage>
        <taxon>Eukaryota</taxon>
        <taxon>Fungi</taxon>
        <taxon>Dikarya</taxon>
        <taxon>Basidiomycota</taxon>
        <taxon>Agaricomycotina</taxon>
        <taxon>Tremellomycetes</taxon>
        <taxon>Trichosporonales</taxon>
        <taxon>Trichosporonaceae</taxon>
        <taxon>Trichosporon</taxon>
    </lineage>
</organism>
<dbReference type="AlphaFoldDB" id="J5SVS8"/>
<evidence type="ECO:0000313" key="2">
    <source>
        <dbReference type="EMBL" id="EJT47801.1"/>
    </source>
</evidence>
<dbReference type="HOGENOM" id="CLU_041051_0_0_1"/>
<protein>
    <submittedName>
        <fullName evidence="2">Uncharacterized protein</fullName>
    </submittedName>
</protein>
<dbReference type="EMBL" id="ALBS01000227">
    <property type="protein sequence ID" value="EJT47801.1"/>
    <property type="molecule type" value="Genomic_DNA"/>
</dbReference>
<evidence type="ECO:0000256" key="1">
    <source>
        <dbReference type="SAM" id="MobiDB-lite"/>
    </source>
</evidence>
<sequence length="464" mass="53306">MPVSFSYENFPNLWDTIIESADHNTQLAIRALSKAHRLVIDRLQAEHLIVSTEGHEHTVATSPHHHLPHFREEAHIFDEQRFWANDMTRDLTARTRVLDIQGYSPPVYDPDLLLFMRFPALEVLRMTNSIDDHTPVKHFHPWIPPGEFYPAQTLVLFSNEAGMDGLMEHWRFEGAEDDEDEDEDEDWGAPSKRMFPERFFMGPMYLPPTVTKLVINMCGEDIQVEEMWPFMTEILPAHVREIVVVGPRYQSLDGPGLVGDLTLGLVHDLVQVAFNPRVERVTFVGFEYLEPAFRNAFEAMLRRAIQEAIYEDVDYAIDDAATLALSSEERELFIRRSKKSREQRNGPNADGNDDEGYDEGERDETDSEGRDGAVGGKDVEDEPEPEEEGSAVQSGGKEDGAAEAGSPLLSYQQKIDQLLASYEFVTKQTYIDRVGEETAKLDLLEYLDRRDYNYRRGKHWRHKY</sequence>
<feature type="compositionally biased region" description="Acidic residues" evidence="1">
    <location>
        <begin position="351"/>
        <end position="366"/>
    </location>
</feature>